<evidence type="ECO:0008006" key="9">
    <source>
        <dbReference type="Google" id="ProtNLM"/>
    </source>
</evidence>
<proteinExistence type="inferred from homology"/>
<protein>
    <recommendedName>
        <fullName evidence="9">Peptidase M50 domain-containing protein</fullName>
    </recommendedName>
</protein>
<dbReference type="AlphaFoldDB" id="A0A6J4HXI9"/>
<keyword evidence="7" id="KW-0812">Transmembrane</keyword>
<keyword evidence="3" id="KW-0645">Protease</keyword>
<gene>
    <name evidence="8" type="ORF">AVDCRST_MAG76-1570</name>
</gene>
<reference evidence="8" key="1">
    <citation type="submission" date="2020-02" db="EMBL/GenBank/DDBJ databases">
        <authorList>
            <person name="Meier V. D."/>
        </authorList>
    </citation>
    <scope>NUCLEOTIDE SEQUENCE</scope>
    <source>
        <strain evidence="8">AVDCRST_MAG76</strain>
    </source>
</reference>
<keyword evidence="4" id="KW-0378">Hydrolase</keyword>
<feature type="transmembrane region" description="Helical" evidence="7">
    <location>
        <begin position="130"/>
        <end position="150"/>
    </location>
</feature>
<evidence type="ECO:0000256" key="5">
    <source>
        <dbReference type="ARBA" id="ARBA00022833"/>
    </source>
</evidence>
<evidence type="ECO:0000256" key="3">
    <source>
        <dbReference type="ARBA" id="ARBA00022670"/>
    </source>
</evidence>
<comment type="similarity">
    <text evidence="2">Belongs to the peptidase M50B family.</text>
</comment>
<evidence type="ECO:0000256" key="6">
    <source>
        <dbReference type="ARBA" id="ARBA00023049"/>
    </source>
</evidence>
<dbReference type="EMBL" id="CADCSZ010000094">
    <property type="protein sequence ID" value="CAA9236860.1"/>
    <property type="molecule type" value="Genomic_DNA"/>
</dbReference>
<feature type="transmembrane region" description="Helical" evidence="7">
    <location>
        <begin position="176"/>
        <end position="206"/>
    </location>
</feature>
<sequence>MAGLGQGISLGRLGPIPIRLDPSLFVILALIGYTPGVTLNEILVWVVVAAFCILVHELGHAVSFLAFGRRPSVLLYGFGGVTSAEGGMGPWSSLITSLAGPIAGFGLGGMILLGGLSAGSPDSGSLLQTAYRYGLFACFGFGILNLLPILPLDGGAALAAFLRGVQGPSGEQVARYVSIGVASLLALVALRFGQIFAGLFGVMFAAQNYQEVKRHRESPQREKLEEAYGALFGPQPADAAEPARQILAGNASGDLKEVAAEVLVWAELARGDVGGARAALSLRPERHPTDHRPVSRLAEAAVALAEGAGEQAVAVLASSLDAGEHGPPDVLFPLLEGAQVLPDLWSRLGPEGREVLQRMHASRR</sequence>
<feature type="transmembrane region" description="Helical" evidence="7">
    <location>
        <begin position="98"/>
        <end position="118"/>
    </location>
</feature>
<dbReference type="PANTHER" id="PTHR39188">
    <property type="entry name" value="MEMBRANE-ASSOCIATED ZINC METALLOPROTEASE M50B"/>
    <property type="match status" value="1"/>
</dbReference>
<keyword evidence="6" id="KW-0482">Metalloprotease</keyword>
<evidence type="ECO:0000256" key="4">
    <source>
        <dbReference type="ARBA" id="ARBA00022801"/>
    </source>
</evidence>
<evidence type="ECO:0000256" key="1">
    <source>
        <dbReference type="ARBA" id="ARBA00001947"/>
    </source>
</evidence>
<keyword evidence="7" id="KW-1133">Transmembrane helix</keyword>
<organism evidence="8">
    <name type="scientific">uncultured Acidimicrobiales bacterium</name>
    <dbReference type="NCBI Taxonomy" id="310071"/>
    <lineage>
        <taxon>Bacteria</taxon>
        <taxon>Bacillati</taxon>
        <taxon>Actinomycetota</taxon>
        <taxon>Acidimicrobiia</taxon>
        <taxon>Acidimicrobiales</taxon>
        <taxon>environmental samples</taxon>
    </lineage>
</organism>
<comment type="cofactor">
    <cofactor evidence="1">
        <name>Zn(2+)</name>
        <dbReference type="ChEBI" id="CHEBI:29105"/>
    </cofactor>
</comment>
<evidence type="ECO:0000256" key="2">
    <source>
        <dbReference type="ARBA" id="ARBA00007931"/>
    </source>
</evidence>
<evidence type="ECO:0000313" key="8">
    <source>
        <dbReference type="EMBL" id="CAA9236860.1"/>
    </source>
</evidence>
<name>A0A6J4HXI9_9ACTN</name>
<feature type="transmembrane region" description="Helical" evidence="7">
    <location>
        <begin position="42"/>
        <end position="66"/>
    </location>
</feature>
<dbReference type="GO" id="GO:0008237">
    <property type="term" value="F:metallopeptidase activity"/>
    <property type="evidence" value="ECO:0007669"/>
    <property type="project" value="UniProtKB-KW"/>
</dbReference>
<accession>A0A6J4HXI9</accession>
<dbReference type="PANTHER" id="PTHR39188:SF3">
    <property type="entry name" value="STAGE IV SPORULATION PROTEIN FB"/>
    <property type="match status" value="1"/>
</dbReference>
<keyword evidence="5" id="KW-0862">Zinc</keyword>
<feature type="transmembrane region" description="Helical" evidence="7">
    <location>
        <begin position="20"/>
        <end position="36"/>
    </location>
</feature>
<evidence type="ECO:0000256" key="7">
    <source>
        <dbReference type="SAM" id="Phobius"/>
    </source>
</evidence>
<dbReference type="GO" id="GO:0006508">
    <property type="term" value="P:proteolysis"/>
    <property type="evidence" value="ECO:0007669"/>
    <property type="project" value="UniProtKB-KW"/>
</dbReference>
<keyword evidence="7" id="KW-0472">Membrane</keyword>